<dbReference type="AlphaFoldDB" id="A0AA85JT35"/>
<dbReference type="SMART" id="SM00558">
    <property type="entry name" value="JmjC"/>
    <property type="match status" value="1"/>
</dbReference>
<dbReference type="GO" id="GO:0005634">
    <property type="term" value="C:nucleus"/>
    <property type="evidence" value="ECO:0007669"/>
    <property type="project" value="TreeGrafter"/>
</dbReference>
<dbReference type="GO" id="GO:0043565">
    <property type="term" value="F:sequence-specific DNA binding"/>
    <property type="evidence" value="ECO:0007669"/>
    <property type="project" value="TreeGrafter"/>
</dbReference>
<reference evidence="6" key="2">
    <citation type="submission" date="2023-11" db="UniProtKB">
        <authorList>
            <consortium name="WormBaseParasite"/>
        </authorList>
    </citation>
    <scope>IDENTIFICATION</scope>
</reference>
<dbReference type="PANTHER" id="PTHR12480">
    <property type="entry name" value="ARGININE DEMETHYLASE AND LYSYL-HYDROXYLASE JMJD"/>
    <property type="match status" value="1"/>
</dbReference>
<dbReference type="SUPFAM" id="SSF51197">
    <property type="entry name" value="Clavaminate synthase-like"/>
    <property type="match status" value="1"/>
</dbReference>
<dbReference type="InterPro" id="IPR050910">
    <property type="entry name" value="JMJD6_ArgDemeth/LysHydrox"/>
</dbReference>
<evidence type="ECO:0000256" key="1">
    <source>
        <dbReference type="ARBA" id="ARBA00038068"/>
    </source>
</evidence>
<comment type="similarity">
    <text evidence="1">Belongs to the JMJD6 family.</text>
</comment>
<organism evidence="5 6">
    <name type="scientific">Trichobilharzia regenti</name>
    <name type="common">Nasal bird schistosome</name>
    <dbReference type="NCBI Taxonomy" id="157069"/>
    <lineage>
        <taxon>Eukaryota</taxon>
        <taxon>Metazoa</taxon>
        <taxon>Spiralia</taxon>
        <taxon>Lophotrochozoa</taxon>
        <taxon>Platyhelminthes</taxon>
        <taxon>Trematoda</taxon>
        <taxon>Digenea</taxon>
        <taxon>Strigeidida</taxon>
        <taxon>Schistosomatoidea</taxon>
        <taxon>Schistosomatidae</taxon>
        <taxon>Trichobilharzia</taxon>
    </lineage>
</organism>
<comment type="catalytic activity">
    <reaction evidence="2">
        <text>L-lysyl-[protein] + 2-oxoglutarate + O2 = 4-hydroxy-L-lysyl-[protein] + succinate + CO2</text>
        <dbReference type="Rhea" id="RHEA:57156"/>
        <dbReference type="Rhea" id="RHEA-COMP:9752"/>
        <dbReference type="Rhea" id="RHEA-COMP:15084"/>
        <dbReference type="ChEBI" id="CHEBI:15379"/>
        <dbReference type="ChEBI" id="CHEBI:16526"/>
        <dbReference type="ChEBI" id="CHEBI:16810"/>
        <dbReference type="ChEBI" id="CHEBI:29969"/>
        <dbReference type="ChEBI" id="CHEBI:30031"/>
        <dbReference type="ChEBI" id="CHEBI:141495"/>
    </reaction>
</comment>
<name>A0AA85JT35_TRIRE</name>
<proteinExistence type="inferred from homology"/>
<feature type="domain" description="JmjC" evidence="4">
    <location>
        <begin position="115"/>
        <end position="267"/>
    </location>
</feature>
<dbReference type="GO" id="GO:0005737">
    <property type="term" value="C:cytoplasm"/>
    <property type="evidence" value="ECO:0007669"/>
    <property type="project" value="TreeGrafter"/>
</dbReference>
<sequence length="430" mass="51009">MITNVSENTTYADFYLNHLLNNQLCTFDSWLTKDWLACSSWRNCDHDEDDGRIDLDNLFKYISDKKLCVADCSLIEFDTHPTQEISVNDFCVYWRNKIQGKDDRILYLKDWHYFKCNSESNYWFTLPKYFSSDWLNEFWEFRNDVTDDFKFVYLGSKGTWTPLHADVYRSYSWSANVVGHKRWWFFPPGEEKKLLLPNGKLPPDIRSITINKDVKYYVIDQYSGQVVFVPSGWYHQVVNMTDCISINHNWFNATNINYVWDHLKDQLEAVEESTKDVCSIPGWHEECQKCLRALAGINFKEFFALLKYILITRWPRIHPDDVNKFIKKCKSIQYTSLDDNVLDSVMDCELSALIETDSGIFYTALKNPDYWREYYAAHSVSETDDDTVKWIRVHDFCVVIQVIKQFVQHRIVKALKLCYSGVLQSFWDNF</sequence>
<dbReference type="Proteomes" id="UP000050795">
    <property type="component" value="Unassembled WGS sequence"/>
</dbReference>
<protein>
    <recommendedName>
        <fullName evidence="3">Jumonji domain-containing protein 4</fullName>
    </recommendedName>
</protein>
<accession>A0AA85JT35</accession>
<dbReference type="Gene3D" id="2.60.120.650">
    <property type="entry name" value="Cupin"/>
    <property type="match status" value="1"/>
</dbReference>
<evidence type="ECO:0000256" key="3">
    <source>
        <dbReference type="ARBA" id="ARBA00082904"/>
    </source>
</evidence>
<reference evidence="5" key="1">
    <citation type="submission" date="2022-06" db="EMBL/GenBank/DDBJ databases">
        <authorList>
            <person name="Berger JAMES D."/>
            <person name="Berger JAMES D."/>
        </authorList>
    </citation>
    <scope>NUCLEOTIDE SEQUENCE [LARGE SCALE GENOMIC DNA]</scope>
</reference>
<dbReference type="Pfam" id="PF02373">
    <property type="entry name" value="JmjC"/>
    <property type="match status" value="1"/>
</dbReference>
<evidence type="ECO:0000256" key="2">
    <source>
        <dbReference type="ARBA" id="ARBA00047762"/>
    </source>
</evidence>
<dbReference type="PROSITE" id="PS51184">
    <property type="entry name" value="JMJC"/>
    <property type="match status" value="1"/>
</dbReference>
<dbReference type="GO" id="GO:0045905">
    <property type="term" value="P:positive regulation of translational termination"/>
    <property type="evidence" value="ECO:0007669"/>
    <property type="project" value="TreeGrafter"/>
</dbReference>
<evidence type="ECO:0000313" key="6">
    <source>
        <dbReference type="WBParaSite" id="TREG1_41230.1"/>
    </source>
</evidence>
<dbReference type="InterPro" id="IPR003347">
    <property type="entry name" value="JmjC_dom"/>
</dbReference>
<evidence type="ECO:0000313" key="5">
    <source>
        <dbReference type="Proteomes" id="UP000050795"/>
    </source>
</evidence>
<dbReference type="PANTHER" id="PTHR12480:SF6">
    <property type="entry name" value="2-OXOGLUTARATE AND IRON-DEPENDENT OXYGENASE JMJD4"/>
    <property type="match status" value="1"/>
</dbReference>
<evidence type="ECO:0000259" key="4">
    <source>
        <dbReference type="PROSITE" id="PS51184"/>
    </source>
</evidence>
<dbReference type="GO" id="GO:0016706">
    <property type="term" value="F:2-oxoglutarate-dependent dioxygenase activity"/>
    <property type="evidence" value="ECO:0007669"/>
    <property type="project" value="TreeGrafter"/>
</dbReference>
<dbReference type="WBParaSite" id="TREG1_41230.1">
    <property type="protein sequence ID" value="TREG1_41230.1"/>
    <property type="gene ID" value="TREG1_41230"/>
</dbReference>
<keyword evidence="5" id="KW-1185">Reference proteome</keyword>